<dbReference type="Proteomes" id="UP000028525">
    <property type="component" value="Unassembled WGS sequence"/>
</dbReference>
<evidence type="ECO:0000313" key="2">
    <source>
        <dbReference type="Proteomes" id="UP000028525"/>
    </source>
</evidence>
<dbReference type="RefSeq" id="WP_038279146.1">
    <property type="nucleotide sequence ID" value="NZ_JPME01000008.1"/>
</dbReference>
<dbReference type="InterPro" id="IPR016195">
    <property type="entry name" value="Pol/histidinol_Pase-like"/>
</dbReference>
<evidence type="ECO:0000313" key="1">
    <source>
        <dbReference type="EMBL" id="KEZ90996.1"/>
    </source>
</evidence>
<protein>
    <recommendedName>
        <fullName evidence="3">Tat pathway signal sequence</fullName>
    </recommendedName>
</protein>
<comment type="caution">
    <text evidence="1">The sequence shown here is derived from an EMBL/GenBank/DDBJ whole genome shotgun (WGS) entry which is preliminary data.</text>
</comment>
<accession>A0A084JPW2</accession>
<reference evidence="1 2" key="1">
    <citation type="submission" date="2014-07" db="EMBL/GenBank/DDBJ databases">
        <title>Draft genome of Clostridium celerecrescens 152B isolated from sediments associated with methane hydrate from Krishna Godavari basin.</title>
        <authorList>
            <person name="Honkalas V.S."/>
            <person name="Dabir A.P."/>
            <person name="Arora P."/>
            <person name="Dhakephalkar P.K."/>
        </authorList>
    </citation>
    <scope>NUCLEOTIDE SEQUENCE [LARGE SCALE GENOMIC DNA]</scope>
    <source>
        <strain evidence="1 2">152B</strain>
    </source>
</reference>
<sequence length="496" mass="55671">MNIYWGDIHNHCGITYGYGSLQNALAAAANHLDFCAITGHAMWPDMHERTEDTAFVVDFHNRGFQKLRDHWPEVNGAMAAANSDRLVTFQAYEMHSSHYGDHHLVSPDDALPLIYRDSPRELKEDCGCRSLTVAHHIGYTPGYRGINWDEYDETVTPLVEVCSKHGCAMSETAAYPYYHNMGPRDSRNTVYEGLKKGYRFGFVGSTDHHAGYPGSYGDGKLAVLAEKKDRESIWGALVNRRTYAVTGDRIRCAFDVNGAVMGSIVNHTSSAREIHYAVEACYPIDKIVIYRNLEPIRIVEGLLLKPQAADRRYKVRVETGWGNNADSLYRFDCSADIENGRLLGIEPCFRGRSVLAPSAEDNASQDDINQIDNQILHCGETDAAWRCETVKNLSTLHPQTCAVVLEIEGTPDTKVRLSINGQETSHTVMELMAAGYSSHMKPYHSQAYKIHTAISTSQYMADDTFTDMASGPRDFYHMEVSQQNGHWAYVTPVYFQ</sequence>
<dbReference type="EMBL" id="JPME01000008">
    <property type="protein sequence ID" value="KEZ90996.1"/>
    <property type="molecule type" value="Genomic_DNA"/>
</dbReference>
<dbReference type="AlphaFoldDB" id="A0A084JPW2"/>
<keyword evidence="2" id="KW-1185">Reference proteome</keyword>
<proteinExistence type="predicted"/>
<dbReference type="STRING" id="29354.IO98_06370"/>
<organism evidence="1 2">
    <name type="scientific">Lacrimispora celerecrescens</name>
    <dbReference type="NCBI Taxonomy" id="29354"/>
    <lineage>
        <taxon>Bacteria</taxon>
        <taxon>Bacillati</taxon>
        <taxon>Bacillota</taxon>
        <taxon>Clostridia</taxon>
        <taxon>Lachnospirales</taxon>
        <taxon>Lachnospiraceae</taxon>
        <taxon>Lacrimispora</taxon>
    </lineage>
</organism>
<dbReference type="Gene3D" id="3.20.20.140">
    <property type="entry name" value="Metal-dependent hydrolases"/>
    <property type="match status" value="1"/>
</dbReference>
<gene>
    <name evidence="1" type="ORF">IO98_06370</name>
</gene>
<dbReference type="SUPFAM" id="SSF89550">
    <property type="entry name" value="PHP domain-like"/>
    <property type="match status" value="1"/>
</dbReference>
<evidence type="ECO:0008006" key="3">
    <source>
        <dbReference type="Google" id="ProtNLM"/>
    </source>
</evidence>
<name>A0A084JPW2_9FIRM</name>
<dbReference type="OrthoDB" id="543560at2"/>